<protein>
    <submittedName>
        <fullName evidence="1">Uncharacterized protein</fullName>
    </submittedName>
</protein>
<dbReference type="EMBL" id="AK228663">
    <property type="protein sequence ID" value="BAF00570.1"/>
    <property type="molecule type" value="mRNA"/>
</dbReference>
<reference evidence="1" key="1">
    <citation type="submission" date="2006-07" db="EMBL/GenBank/DDBJ databases">
        <title>Large-scale analysis of RIKEN Arabidopsis full-length (RAFL) cDNAs.</title>
        <authorList>
            <person name="Totoki Y."/>
            <person name="Seki M."/>
            <person name="Ishida J."/>
            <person name="Nakajima M."/>
            <person name="Enju A."/>
            <person name="Morosawa T."/>
            <person name="Kamiya A."/>
            <person name="Narusaka M."/>
            <person name="Shin-i T."/>
            <person name="Nakagawa M."/>
            <person name="Sakamoto N."/>
            <person name="Oishi K."/>
            <person name="Kohara Y."/>
            <person name="Kobayashi M."/>
            <person name="Toyoda A."/>
            <person name="Sakaki Y."/>
            <person name="Sakurai T."/>
            <person name="Iida K."/>
            <person name="Akiyama K."/>
            <person name="Satou M."/>
            <person name="Toyoda T."/>
            <person name="Konagaya A."/>
            <person name="Carninci P."/>
            <person name="Kawai J."/>
            <person name="Hayashizaki Y."/>
            <person name="Shinozaki K."/>
        </authorList>
    </citation>
    <scope>NUCLEOTIDE SEQUENCE</scope>
</reference>
<evidence type="ECO:0000313" key="1">
    <source>
        <dbReference type="EMBL" id="BAF00570.1"/>
    </source>
</evidence>
<accession>Q0WQM9</accession>
<dbReference type="AlphaFoldDB" id="Q0WQM9"/>
<name>Q0WQM9_ARATH</name>
<sequence length="88" mass="9554">MILVRHKNPLTNQTCPNSPLLSPMAQSTCPCSCISCRRNPNNPQPQSNNPPLSCRQALVGHCCDVALAPRRARNALGLMTCLRSLCTP</sequence>
<proteinExistence type="evidence at transcript level"/>
<organism evidence="1">
    <name type="scientific">Arabidopsis thaliana</name>
    <name type="common">Mouse-ear cress</name>
    <dbReference type="NCBI Taxonomy" id="3702"/>
    <lineage>
        <taxon>Eukaryota</taxon>
        <taxon>Viridiplantae</taxon>
        <taxon>Streptophyta</taxon>
        <taxon>Embryophyta</taxon>
        <taxon>Tracheophyta</taxon>
        <taxon>Spermatophyta</taxon>
        <taxon>Magnoliopsida</taxon>
        <taxon>eudicotyledons</taxon>
        <taxon>Gunneridae</taxon>
        <taxon>Pentapetalae</taxon>
        <taxon>rosids</taxon>
        <taxon>malvids</taxon>
        <taxon>Brassicales</taxon>
        <taxon>Brassicaceae</taxon>
        <taxon>Camelineae</taxon>
        <taxon>Arabidopsis</taxon>
    </lineage>
</organism>